<protein>
    <submittedName>
        <fullName evidence="4">Acyl carrier protein</fullName>
    </submittedName>
</protein>
<feature type="domain" description="Carrier" evidence="3">
    <location>
        <begin position="87"/>
        <end position="165"/>
    </location>
</feature>
<sequence length="170" mass="18084">MSDDQQTQIRTMIRSALAEILYEDLEDIDDDEDFSDLGLDSILGVELVTKINKAYGLTEVIQVLYAKPTVTALTAHLVEQVSASSDTSADEVFATVRRHVLRALPTVDAGAVVPGASLADLGADSLDRADIALGVAEEYGVVVPAEAFAAVTDLRGLADVVRLQRAARVS</sequence>
<gene>
    <name evidence="4" type="ORF">F4553_001138</name>
</gene>
<accession>A0A841BKN9</accession>
<keyword evidence="2" id="KW-0597">Phosphoprotein</keyword>
<dbReference type="PROSITE" id="PS50075">
    <property type="entry name" value="CARRIER"/>
    <property type="match status" value="2"/>
</dbReference>
<dbReference type="AlphaFoldDB" id="A0A841BKN9"/>
<dbReference type="PROSITE" id="PS00012">
    <property type="entry name" value="PHOSPHOPANTETHEINE"/>
    <property type="match status" value="1"/>
</dbReference>
<feature type="domain" description="Carrier" evidence="3">
    <location>
        <begin position="7"/>
        <end position="81"/>
    </location>
</feature>
<dbReference type="PANTHER" id="PTHR44845">
    <property type="entry name" value="CARRIER DOMAIN-CONTAINING PROTEIN"/>
    <property type="match status" value="1"/>
</dbReference>
<comment type="caution">
    <text evidence="4">The sequence shown here is derived from an EMBL/GenBank/DDBJ whole genome shotgun (WGS) entry which is preliminary data.</text>
</comment>
<dbReference type="Gene3D" id="1.10.1200.10">
    <property type="entry name" value="ACP-like"/>
    <property type="match status" value="2"/>
</dbReference>
<dbReference type="SMART" id="SM00823">
    <property type="entry name" value="PKS_PP"/>
    <property type="match status" value="2"/>
</dbReference>
<dbReference type="InterPro" id="IPR009081">
    <property type="entry name" value="PP-bd_ACP"/>
</dbReference>
<proteinExistence type="predicted"/>
<evidence type="ECO:0000256" key="2">
    <source>
        <dbReference type="ARBA" id="ARBA00022553"/>
    </source>
</evidence>
<dbReference type="Proteomes" id="UP000587527">
    <property type="component" value="Unassembled WGS sequence"/>
</dbReference>
<keyword evidence="1" id="KW-0596">Phosphopantetheine</keyword>
<dbReference type="RefSeq" id="WP_184832895.1">
    <property type="nucleotide sequence ID" value="NZ_JACHMN010000001.1"/>
</dbReference>
<keyword evidence="5" id="KW-1185">Reference proteome</keyword>
<dbReference type="InterPro" id="IPR020806">
    <property type="entry name" value="PKS_PP-bd"/>
</dbReference>
<dbReference type="PANTHER" id="PTHR44845:SF6">
    <property type="entry name" value="BETA-ALANINE-ACTIVATING ENZYME"/>
    <property type="match status" value="1"/>
</dbReference>
<evidence type="ECO:0000259" key="3">
    <source>
        <dbReference type="PROSITE" id="PS50075"/>
    </source>
</evidence>
<dbReference type="InterPro" id="IPR036736">
    <property type="entry name" value="ACP-like_sf"/>
</dbReference>
<dbReference type="EMBL" id="JACHMN010000001">
    <property type="protein sequence ID" value="MBB5867759.1"/>
    <property type="molecule type" value="Genomic_DNA"/>
</dbReference>
<dbReference type="Pfam" id="PF00550">
    <property type="entry name" value="PP-binding"/>
    <property type="match status" value="2"/>
</dbReference>
<evidence type="ECO:0000313" key="4">
    <source>
        <dbReference type="EMBL" id="MBB5867759.1"/>
    </source>
</evidence>
<dbReference type="SMART" id="SM01294">
    <property type="entry name" value="PKS_PP_betabranch"/>
    <property type="match status" value="1"/>
</dbReference>
<reference evidence="4 5" key="1">
    <citation type="submission" date="2020-08" db="EMBL/GenBank/DDBJ databases">
        <title>Sequencing the genomes of 1000 actinobacteria strains.</title>
        <authorList>
            <person name="Klenk H.-P."/>
        </authorList>
    </citation>
    <scope>NUCLEOTIDE SEQUENCE [LARGE SCALE GENOMIC DNA]</scope>
    <source>
        <strain evidence="4 5">DSM 45362</strain>
    </source>
</reference>
<dbReference type="SUPFAM" id="SSF47336">
    <property type="entry name" value="ACP-like"/>
    <property type="match status" value="2"/>
</dbReference>
<name>A0A841BKN9_9ACTN</name>
<organism evidence="4 5">
    <name type="scientific">Allocatelliglobosispora scoriae</name>
    <dbReference type="NCBI Taxonomy" id="643052"/>
    <lineage>
        <taxon>Bacteria</taxon>
        <taxon>Bacillati</taxon>
        <taxon>Actinomycetota</taxon>
        <taxon>Actinomycetes</taxon>
        <taxon>Micromonosporales</taxon>
        <taxon>Micromonosporaceae</taxon>
        <taxon>Allocatelliglobosispora</taxon>
    </lineage>
</organism>
<evidence type="ECO:0000256" key="1">
    <source>
        <dbReference type="ARBA" id="ARBA00022450"/>
    </source>
</evidence>
<dbReference type="GO" id="GO:0031177">
    <property type="term" value="F:phosphopantetheine binding"/>
    <property type="evidence" value="ECO:0007669"/>
    <property type="project" value="InterPro"/>
</dbReference>
<evidence type="ECO:0000313" key="5">
    <source>
        <dbReference type="Proteomes" id="UP000587527"/>
    </source>
</evidence>
<dbReference type="InterPro" id="IPR006162">
    <property type="entry name" value="Ppantetheine_attach_site"/>
</dbReference>